<comment type="caution">
    <text evidence="1">The sequence shown here is derived from an EMBL/GenBank/DDBJ whole genome shotgun (WGS) entry which is preliminary data.</text>
</comment>
<reference evidence="1" key="1">
    <citation type="submission" date="2020-09" db="EMBL/GenBank/DDBJ databases">
        <title>Genome-Enabled Discovery of Anthraquinone Biosynthesis in Senna tora.</title>
        <authorList>
            <person name="Kang S.-H."/>
            <person name="Pandey R.P."/>
            <person name="Lee C.-M."/>
            <person name="Sim J.-S."/>
            <person name="Jeong J.-T."/>
            <person name="Choi B.-S."/>
            <person name="Jung M."/>
            <person name="Ginzburg D."/>
            <person name="Zhao K."/>
            <person name="Won S.Y."/>
            <person name="Oh T.-J."/>
            <person name="Yu Y."/>
            <person name="Kim N.-H."/>
            <person name="Lee O.R."/>
            <person name="Lee T.-H."/>
            <person name="Bashyal P."/>
            <person name="Kim T.-S."/>
            <person name="Lee W.-H."/>
            <person name="Kawkins C."/>
            <person name="Kim C.-K."/>
            <person name="Kim J.S."/>
            <person name="Ahn B.O."/>
            <person name="Rhee S.Y."/>
            <person name="Sohng J.K."/>
        </authorList>
    </citation>
    <scope>NUCLEOTIDE SEQUENCE</scope>
    <source>
        <tissue evidence="1">Leaf</tissue>
    </source>
</reference>
<dbReference type="AlphaFoldDB" id="A0A834SWI5"/>
<sequence>MADNARAKEFATKLKKYYEAHTLTRHCEETTTLHRLESTMEAVTKAIDALTSSIIKHLKFSLVVLEKNADTATPSYQPFQTHNVKLNLPQLDGVEPLRWLFCAEEFF</sequence>
<proteinExistence type="predicted"/>
<keyword evidence="2" id="KW-1185">Reference proteome</keyword>
<evidence type="ECO:0000313" key="2">
    <source>
        <dbReference type="Proteomes" id="UP000634136"/>
    </source>
</evidence>
<accession>A0A834SWI5</accession>
<dbReference type="Proteomes" id="UP000634136">
    <property type="component" value="Unassembled WGS sequence"/>
</dbReference>
<protein>
    <submittedName>
        <fullName evidence="1">Transposon Ty3-G Gag-Pol polyprotein</fullName>
    </submittedName>
</protein>
<evidence type="ECO:0000313" key="1">
    <source>
        <dbReference type="EMBL" id="KAF7810286.1"/>
    </source>
</evidence>
<gene>
    <name evidence="1" type="ORF">G2W53_037029</name>
</gene>
<dbReference type="EMBL" id="JAAIUW010000011">
    <property type="protein sequence ID" value="KAF7810286.1"/>
    <property type="molecule type" value="Genomic_DNA"/>
</dbReference>
<name>A0A834SWI5_9FABA</name>
<organism evidence="1 2">
    <name type="scientific">Senna tora</name>
    <dbReference type="NCBI Taxonomy" id="362788"/>
    <lineage>
        <taxon>Eukaryota</taxon>
        <taxon>Viridiplantae</taxon>
        <taxon>Streptophyta</taxon>
        <taxon>Embryophyta</taxon>
        <taxon>Tracheophyta</taxon>
        <taxon>Spermatophyta</taxon>
        <taxon>Magnoliopsida</taxon>
        <taxon>eudicotyledons</taxon>
        <taxon>Gunneridae</taxon>
        <taxon>Pentapetalae</taxon>
        <taxon>rosids</taxon>
        <taxon>fabids</taxon>
        <taxon>Fabales</taxon>
        <taxon>Fabaceae</taxon>
        <taxon>Caesalpinioideae</taxon>
        <taxon>Cassia clade</taxon>
        <taxon>Senna</taxon>
    </lineage>
</organism>